<name>A0A8H3EZI9_9LECA</name>
<feature type="transmembrane region" description="Helical" evidence="6">
    <location>
        <begin position="212"/>
        <end position="234"/>
    </location>
</feature>
<gene>
    <name evidence="8" type="ORF">HETSPECPRED_002506</name>
</gene>
<evidence type="ECO:0000256" key="4">
    <source>
        <dbReference type="ARBA" id="ARBA00023136"/>
    </source>
</evidence>
<evidence type="ECO:0000313" key="9">
    <source>
        <dbReference type="Proteomes" id="UP000664521"/>
    </source>
</evidence>
<dbReference type="PANTHER" id="PTHR33048">
    <property type="entry name" value="PTH11-LIKE INTEGRAL MEMBRANE PROTEIN (AFU_ORTHOLOGUE AFUA_5G11245)"/>
    <property type="match status" value="1"/>
</dbReference>
<evidence type="ECO:0000256" key="3">
    <source>
        <dbReference type="ARBA" id="ARBA00022989"/>
    </source>
</evidence>
<dbReference type="EMBL" id="CAJPDS010000016">
    <property type="protein sequence ID" value="CAF9915492.1"/>
    <property type="molecule type" value="Genomic_DNA"/>
</dbReference>
<evidence type="ECO:0000259" key="7">
    <source>
        <dbReference type="Pfam" id="PF20684"/>
    </source>
</evidence>
<feature type="transmembrane region" description="Helical" evidence="6">
    <location>
        <begin position="128"/>
        <end position="150"/>
    </location>
</feature>
<organism evidence="8 9">
    <name type="scientific">Heterodermia speciosa</name>
    <dbReference type="NCBI Taxonomy" id="116794"/>
    <lineage>
        <taxon>Eukaryota</taxon>
        <taxon>Fungi</taxon>
        <taxon>Dikarya</taxon>
        <taxon>Ascomycota</taxon>
        <taxon>Pezizomycotina</taxon>
        <taxon>Lecanoromycetes</taxon>
        <taxon>OSLEUM clade</taxon>
        <taxon>Lecanoromycetidae</taxon>
        <taxon>Caliciales</taxon>
        <taxon>Physciaceae</taxon>
        <taxon>Heterodermia</taxon>
    </lineage>
</organism>
<feature type="transmembrane region" description="Helical" evidence="6">
    <location>
        <begin position="95"/>
        <end position="116"/>
    </location>
</feature>
<keyword evidence="4 6" id="KW-0472">Membrane</keyword>
<evidence type="ECO:0000256" key="1">
    <source>
        <dbReference type="ARBA" id="ARBA00004141"/>
    </source>
</evidence>
<feature type="domain" description="Rhodopsin" evidence="7">
    <location>
        <begin position="29"/>
        <end position="272"/>
    </location>
</feature>
<comment type="caution">
    <text evidence="8">The sequence shown here is derived from an EMBL/GenBank/DDBJ whole genome shotgun (WGS) entry which is preliminary data.</text>
</comment>
<dbReference type="InterPro" id="IPR052337">
    <property type="entry name" value="SAT4-like"/>
</dbReference>
<evidence type="ECO:0000256" key="5">
    <source>
        <dbReference type="ARBA" id="ARBA00038359"/>
    </source>
</evidence>
<evidence type="ECO:0000256" key="2">
    <source>
        <dbReference type="ARBA" id="ARBA00022692"/>
    </source>
</evidence>
<reference evidence="8" key="1">
    <citation type="submission" date="2021-03" db="EMBL/GenBank/DDBJ databases">
        <authorList>
            <person name="Tagirdzhanova G."/>
        </authorList>
    </citation>
    <scope>NUCLEOTIDE SEQUENCE</scope>
</reference>
<evidence type="ECO:0000256" key="6">
    <source>
        <dbReference type="SAM" id="Phobius"/>
    </source>
</evidence>
<keyword evidence="9" id="KW-1185">Reference proteome</keyword>
<evidence type="ECO:0000313" key="8">
    <source>
        <dbReference type="EMBL" id="CAF9915492.1"/>
    </source>
</evidence>
<dbReference type="Proteomes" id="UP000664521">
    <property type="component" value="Unassembled WGS sequence"/>
</dbReference>
<sequence>MTQYDQSRTREFYAVTIFLIVLATLLVVARIIARNTSAANLWWDDCAIVVALIFDWGLDICCWLELAIGGLGRHEVAAGGPAGQDELTNYYKISMALQLLYFSVAVSTKTSLLLLYYRIFGVIRWFRWLLVAVWCVVLLYFVVSVPVAIFQCRPVAFYWNKSIKNGSCINRYQFYRWNGVANLLLDFIIWSLTMPVIWHLGLNTRQKLSLSAVFLLGLLACVASVIRVVAFDWVNYNDVTYTIGPGGIWTTVEQSVGIICASLPTTRPLFDRLLHSIKHASGHNPRPHVASHATLIPVAHCPSITAVGGTTDKARGEFSSSSEENMIGCSAVTAYASQSPSDDLLVVPERIVRQHKIEQHVEIR</sequence>
<dbReference type="GO" id="GO:0016020">
    <property type="term" value="C:membrane"/>
    <property type="evidence" value="ECO:0007669"/>
    <property type="project" value="UniProtKB-SubCell"/>
</dbReference>
<keyword evidence="2 6" id="KW-0812">Transmembrane</keyword>
<accession>A0A8H3EZI9</accession>
<keyword evidence="3 6" id="KW-1133">Transmembrane helix</keyword>
<dbReference type="Pfam" id="PF20684">
    <property type="entry name" value="Fung_rhodopsin"/>
    <property type="match status" value="1"/>
</dbReference>
<dbReference type="InterPro" id="IPR049326">
    <property type="entry name" value="Rhodopsin_dom_fungi"/>
</dbReference>
<comment type="similarity">
    <text evidence="5">Belongs to the SAT4 family.</text>
</comment>
<dbReference type="AlphaFoldDB" id="A0A8H3EZI9"/>
<feature type="transmembrane region" description="Helical" evidence="6">
    <location>
        <begin position="180"/>
        <end position="200"/>
    </location>
</feature>
<feature type="transmembrane region" description="Helical" evidence="6">
    <location>
        <begin position="12"/>
        <end position="33"/>
    </location>
</feature>
<comment type="subcellular location">
    <subcellularLocation>
        <location evidence="1">Membrane</location>
        <topology evidence="1">Multi-pass membrane protein</topology>
    </subcellularLocation>
</comment>
<proteinExistence type="inferred from homology"/>
<protein>
    <recommendedName>
        <fullName evidence="7">Rhodopsin domain-containing protein</fullName>
    </recommendedName>
</protein>
<dbReference type="OrthoDB" id="5417844at2759"/>
<dbReference type="PANTHER" id="PTHR33048:SF163">
    <property type="entry name" value="INTEGRAL MEMBRANE PROTEIN (AFU_ORTHOLOGUE AFUA_8G05510)"/>
    <property type="match status" value="1"/>
</dbReference>